<dbReference type="GO" id="GO:0046872">
    <property type="term" value="F:metal ion binding"/>
    <property type="evidence" value="ECO:0007669"/>
    <property type="project" value="UniProtKB-KW"/>
</dbReference>
<name>A0A0T5XA66_9BACT</name>
<keyword evidence="4" id="KW-0408">Iron</keyword>
<dbReference type="OrthoDB" id="9798978at2"/>
<dbReference type="Pfam" id="PF05681">
    <property type="entry name" value="Fumerase"/>
    <property type="match status" value="1"/>
</dbReference>
<dbReference type="InterPro" id="IPR004646">
    <property type="entry name" value="Fe-S_hydro-lyase_TtdA-typ_cat"/>
</dbReference>
<keyword evidence="3" id="KW-0479">Metal-binding</keyword>
<sequence>MRYLDSFEIVKLVEELCIEANIRLPEDVADGLVKAKEHEQSLYGQAVLDDLLQNVEIARKEKMPLCQDCGMTVVFVDWGQEVLLVGKSLQESVDEGVRRAYLGSYLRRSVVSDPLYDRKNTGDNTPAVVHLRFVEGSEVKITVVPKGMGSENASALAMLSPGEGEEGVIDFVKDVVARKGQNACPPLVVGVGIGGNFESAPILAKRALLRPIGCRSADERYARLEEKMLRHVNELGLGPGGYGGKVTVLDVLVEFMPTHIAGLPVAVNISCNATRHAGGRLKGREL</sequence>
<evidence type="ECO:0000256" key="6">
    <source>
        <dbReference type="ARBA" id="ARBA00023239"/>
    </source>
</evidence>
<keyword evidence="2" id="KW-0004">4Fe-4S</keyword>
<evidence type="ECO:0000256" key="2">
    <source>
        <dbReference type="ARBA" id="ARBA00022485"/>
    </source>
</evidence>
<dbReference type="NCBIfam" id="TIGR00722">
    <property type="entry name" value="ttdA_fumA_fumB"/>
    <property type="match status" value="1"/>
</dbReference>
<reference evidence="9" key="1">
    <citation type="submission" date="2012-09" db="EMBL/GenBank/DDBJ databases">
        <authorList>
            <person name="Weinstock G."/>
            <person name="Sodergren E."/>
            <person name="Clifton S."/>
            <person name="Fulton L."/>
            <person name="Fulton B."/>
            <person name="Courtney L."/>
            <person name="Fronick C."/>
            <person name="Harrison M."/>
            <person name="Strong C."/>
            <person name="Farmer C."/>
            <person name="Delehaunty K."/>
            <person name="Markovic C."/>
            <person name="Hall O."/>
            <person name="Minx P."/>
            <person name="Tomlinson C."/>
            <person name="Mitreva M."/>
            <person name="Nelson J."/>
            <person name="Hou S."/>
            <person name="Wollam A."/>
            <person name="Pepin K.H."/>
            <person name="Johnson M."/>
            <person name="Bhonagiri V."/>
            <person name="Nash W.E."/>
            <person name="Suruliraj S."/>
            <person name="Warren W."/>
            <person name="Chinwalla A."/>
            <person name="Mardis E.R."/>
            <person name="Wilson R.K."/>
        </authorList>
    </citation>
    <scope>NUCLEOTIDE SEQUENCE [LARGE SCALE GENOMIC DNA]</scope>
    <source>
        <strain evidence="9">OS1</strain>
    </source>
</reference>
<dbReference type="PANTHER" id="PTHR30389">
    <property type="entry name" value="FUMARATE HYDRATASE-RELATED"/>
    <property type="match status" value="1"/>
</dbReference>
<dbReference type="AlphaFoldDB" id="A0A0T5XA66"/>
<protein>
    <submittedName>
        <fullName evidence="8">Hydrolyase, tartrate alpha subunit/fumarate domain protein, Fe-S type</fullName>
    </submittedName>
</protein>
<evidence type="ECO:0000256" key="5">
    <source>
        <dbReference type="ARBA" id="ARBA00023014"/>
    </source>
</evidence>
<keyword evidence="6 8" id="KW-0456">Lyase</keyword>
<organism evidence="8 9">
    <name type="scientific">Acetomicrobium hydrogeniformans ATCC BAA-1850</name>
    <dbReference type="NCBI Taxonomy" id="592015"/>
    <lineage>
        <taxon>Bacteria</taxon>
        <taxon>Thermotogati</taxon>
        <taxon>Synergistota</taxon>
        <taxon>Synergistia</taxon>
        <taxon>Synergistales</taxon>
        <taxon>Acetomicrobiaceae</taxon>
        <taxon>Acetomicrobium</taxon>
    </lineage>
</organism>
<dbReference type="PANTHER" id="PTHR30389:SF17">
    <property type="entry name" value="L(+)-TARTRATE DEHYDRATASE SUBUNIT ALPHA-RELATED"/>
    <property type="match status" value="1"/>
</dbReference>
<evidence type="ECO:0000313" key="8">
    <source>
        <dbReference type="EMBL" id="KRT35241.1"/>
    </source>
</evidence>
<dbReference type="EMBL" id="ACJX03000001">
    <property type="protein sequence ID" value="KRT35241.1"/>
    <property type="molecule type" value="Genomic_DNA"/>
</dbReference>
<dbReference type="RefSeq" id="WP_009202121.1">
    <property type="nucleotide sequence ID" value="NZ_ACJX03000001.1"/>
</dbReference>
<evidence type="ECO:0000313" key="9">
    <source>
        <dbReference type="Proteomes" id="UP000005273"/>
    </source>
</evidence>
<keyword evidence="5" id="KW-0411">Iron-sulfur</keyword>
<dbReference type="STRING" id="592015.HMPREF1705_04507"/>
<dbReference type="eggNOG" id="COG1951">
    <property type="taxonomic scope" value="Bacteria"/>
</dbReference>
<comment type="similarity">
    <text evidence="1">Belongs to the class-I fumarase family.</text>
</comment>
<comment type="caution">
    <text evidence="8">The sequence shown here is derived from an EMBL/GenBank/DDBJ whole genome shotgun (WGS) entry which is preliminary data.</text>
</comment>
<gene>
    <name evidence="8" type="ORF">HMPREF1705_04507</name>
</gene>
<feature type="domain" description="Fe-S hydro-lyase tartrate dehydratase alpha-type catalytic" evidence="7">
    <location>
        <begin position="11"/>
        <end position="278"/>
    </location>
</feature>
<dbReference type="InterPro" id="IPR051208">
    <property type="entry name" value="Class-I_Fumarase/Tartrate_DH"/>
</dbReference>
<dbReference type="GO" id="GO:0051539">
    <property type="term" value="F:4 iron, 4 sulfur cluster binding"/>
    <property type="evidence" value="ECO:0007669"/>
    <property type="project" value="UniProtKB-KW"/>
</dbReference>
<proteinExistence type="inferred from homology"/>
<keyword evidence="9" id="KW-1185">Reference proteome</keyword>
<dbReference type="NCBIfam" id="NF004885">
    <property type="entry name" value="PRK06246.1"/>
    <property type="match status" value="1"/>
</dbReference>
<evidence type="ECO:0000256" key="3">
    <source>
        <dbReference type="ARBA" id="ARBA00022723"/>
    </source>
</evidence>
<dbReference type="GO" id="GO:0016829">
    <property type="term" value="F:lyase activity"/>
    <property type="evidence" value="ECO:0007669"/>
    <property type="project" value="UniProtKB-KW"/>
</dbReference>
<accession>A0A0T5XA66</accession>
<evidence type="ECO:0000259" key="7">
    <source>
        <dbReference type="Pfam" id="PF05681"/>
    </source>
</evidence>
<dbReference type="Proteomes" id="UP000005273">
    <property type="component" value="Unassembled WGS sequence"/>
</dbReference>
<evidence type="ECO:0000256" key="4">
    <source>
        <dbReference type="ARBA" id="ARBA00023004"/>
    </source>
</evidence>
<evidence type="ECO:0000256" key="1">
    <source>
        <dbReference type="ARBA" id="ARBA00008876"/>
    </source>
</evidence>